<sequence>MGSLDLRFSIWVLFFCCLSLSRDVVEASHEVFLHLQSHGQPATVTQKHRTGYHFQPAKNWINDPNAPMIYNGIYHLFYQYNPKGAVWGNIEWAHSVSTDLINWKPLDPAIYPSEKFDIKGCWSGSATILPGNRPVILYTGVEQSNRQVQNAAVPKDPSDPYLKEWIKPSYNPIIDPDRAIDPNSFRDPTTAWEGPDGQWRVVIGSKAGKEGTAILYKSKDFIHWEKAPHFMHSSKETGMWECPDIFPVSEGGKKDGLDTLVVGKGVKHVFKVSLDDTKFDYYTIGQYHHDTDQYVPDAESVDNKAGLRYDHGKFYASKTFYDARKKRRVLWGWVNESDSVPNDVAKGWAGLQSVPRMVWLDKNGEQLVQWPVEEVESLRDRSVKVSDKVLEKEELFEITGITAVQADVMVQFEIEGLEKAEAFDPLWTDPQILCSHKGVDVEGGIGPFGLKVLASKGLEEYTAVFFRVFKAQKNHVVLMCSDQSRSSQQADDDKTTYGGFVNVNIKNKKISLRSLIDHSVIESFGGDGRTCITARVYPTMDVEDQAHLFAFNKGSETVKISKLTAWSMKKAQIT</sequence>
<keyword evidence="2" id="KW-1185">Reference proteome</keyword>
<dbReference type="EMBL" id="CM056813">
    <property type="protein sequence ID" value="KAJ8639861.1"/>
    <property type="molecule type" value="Genomic_DNA"/>
</dbReference>
<comment type="caution">
    <text evidence="1">The sequence shown here is derived from an EMBL/GenBank/DDBJ whole genome shotgun (WGS) entry which is preliminary data.</text>
</comment>
<accession>A0ACC2M3F3</accession>
<dbReference type="Proteomes" id="UP001234297">
    <property type="component" value="Chromosome 5"/>
</dbReference>
<name>A0ACC2M3F3_PERAE</name>
<evidence type="ECO:0000313" key="2">
    <source>
        <dbReference type="Proteomes" id="UP001234297"/>
    </source>
</evidence>
<evidence type="ECO:0000313" key="1">
    <source>
        <dbReference type="EMBL" id="KAJ8639861.1"/>
    </source>
</evidence>
<gene>
    <name evidence="1" type="ORF">MRB53_016555</name>
</gene>
<organism evidence="1 2">
    <name type="scientific">Persea americana</name>
    <name type="common">Avocado</name>
    <dbReference type="NCBI Taxonomy" id="3435"/>
    <lineage>
        <taxon>Eukaryota</taxon>
        <taxon>Viridiplantae</taxon>
        <taxon>Streptophyta</taxon>
        <taxon>Embryophyta</taxon>
        <taxon>Tracheophyta</taxon>
        <taxon>Spermatophyta</taxon>
        <taxon>Magnoliopsida</taxon>
        <taxon>Magnoliidae</taxon>
        <taxon>Laurales</taxon>
        <taxon>Lauraceae</taxon>
        <taxon>Persea</taxon>
    </lineage>
</organism>
<reference evidence="1 2" key="1">
    <citation type="journal article" date="2022" name="Hortic Res">
        <title>A haplotype resolved chromosomal level avocado genome allows analysis of novel avocado genes.</title>
        <authorList>
            <person name="Nath O."/>
            <person name="Fletcher S.J."/>
            <person name="Hayward A."/>
            <person name="Shaw L.M."/>
            <person name="Masouleh A.K."/>
            <person name="Furtado A."/>
            <person name="Henry R.J."/>
            <person name="Mitter N."/>
        </authorList>
    </citation>
    <scope>NUCLEOTIDE SEQUENCE [LARGE SCALE GENOMIC DNA]</scope>
    <source>
        <strain evidence="2">cv. Hass</strain>
    </source>
</reference>
<proteinExistence type="predicted"/>
<protein>
    <submittedName>
        <fullName evidence="1">Uncharacterized protein</fullName>
    </submittedName>
</protein>